<protein>
    <submittedName>
        <fullName evidence="1">Uncharacterized protein</fullName>
    </submittedName>
</protein>
<name>A0A1H9LMX9_9PSEU</name>
<evidence type="ECO:0000313" key="2">
    <source>
        <dbReference type="Proteomes" id="UP000199051"/>
    </source>
</evidence>
<dbReference type="Proteomes" id="UP000199051">
    <property type="component" value="Unassembled WGS sequence"/>
</dbReference>
<accession>A0A1H9LMX9</accession>
<sequence>MGRNAGFDEFVLVTARAVVAEVAPDEAVVVDVVGQEFLRDPDRLLARDGSRPPVLGSGIGTVVTMLTPVALAVGASVYQHLLDKAGESLAKGTVQLVRKVFRRDEGAADEVRRVVVGRALELGRSQDEADRIADTVIAELTRDDDAA</sequence>
<dbReference type="EMBL" id="FOGI01000001">
    <property type="protein sequence ID" value="SER12852.1"/>
    <property type="molecule type" value="Genomic_DNA"/>
</dbReference>
<dbReference type="RefSeq" id="WP_092774868.1">
    <property type="nucleotide sequence ID" value="NZ_FOGI01000001.1"/>
</dbReference>
<organism evidence="1 2">
    <name type="scientific">Actinokineospora terrae</name>
    <dbReference type="NCBI Taxonomy" id="155974"/>
    <lineage>
        <taxon>Bacteria</taxon>
        <taxon>Bacillati</taxon>
        <taxon>Actinomycetota</taxon>
        <taxon>Actinomycetes</taxon>
        <taxon>Pseudonocardiales</taxon>
        <taxon>Pseudonocardiaceae</taxon>
        <taxon>Actinokineospora</taxon>
    </lineage>
</organism>
<evidence type="ECO:0000313" key="1">
    <source>
        <dbReference type="EMBL" id="SER12852.1"/>
    </source>
</evidence>
<reference evidence="2" key="1">
    <citation type="submission" date="2016-10" db="EMBL/GenBank/DDBJ databases">
        <authorList>
            <person name="Varghese N."/>
            <person name="Submissions S."/>
        </authorList>
    </citation>
    <scope>NUCLEOTIDE SEQUENCE [LARGE SCALE GENOMIC DNA]</scope>
    <source>
        <strain evidence="2">DSM 44260</strain>
    </source>
</reference>
<proteinExistence type="predicted"/>
<keyword evidence="2" id="KW-1185">Reference proteome</keyword>
<gene>
    <name evidence="1" type="ORF">SAMN04487818_101673</name>
</gene>
<dbReference type="AlphaFoldDB" id="A0A1H9LMX9"/>